<evidence type="ECO:0000313" key="7">
    <source>
        <dbReference type="Proteomes" id="UP000054144"/>
    </source>
</evidence>
<reference evidence="6 7" key="1">
    <citation type="journal article" date="2015" name="Fungal Genet. Biol.">
        <title>Evolution of novel wood decay mechanisms in Agaricales revealed by the genome sequences of Fistulina hepatica and Cylindrobasidium torrendii.</title>
        <authorList>
            <person name="Floudas D."/>
            <person name="Held B.W."/>
            <person name="Riley R."/>
            <person name="Nagy L.G."/>
            <person name="Koehler G."/>
            <person name="Ransdell A.S."/>
            <person name="Younus H."/>
            <person name="Chow J."/>
            <person name="Chiniquy J."/>
            <person name="Lipzen A."/>
            <person name="Tritt A."/>
            <person name="Sun H."/>
            <person name="Haridas S."/>
            <person name="LaButti K."/>
            <person name="Ohm R.A."/>
            <person name="Kues U."/>
            <person name="Blanchette R.A."/>
            <person name="Grigoriev I.V."/>
            <person name="Minto R.E."/>
            <person name="Hibbett D.S."/>
        </authorList>
    </citation>
    <scope>NUCLEOTIDE SEQUENCE [LARGE SCALE GENOMIC DNA]</scope>
    <source>
        <strain evidence="6 7">ATCC 64428</strain>
    </source>
</reference>
<feature type="domain" description="N-terminal Ras-GEF" evidence="5">
    <location>
        <begin position="20"/>
        <end position="153"/>
    </location>
</feature>
<dbReference type="InterPro" id="IPR008937">
    <property type="entry name" value="Ras-like_GEF"/>
</dbReference>
<dbReference type="SMART" id="SM00229">
    <property type="entry name" value="RasGEFN"/>
    <property type="match status" value="1"/>
</dbReference>
<dbReference type="GO" id="GO:0007265">
    <property type="term" value="P:Ras protein signal transduction"/>
    <property type="evidence" value="ECO:0007669"/>
    <property type="project" value="TreeGrafter"/>
</dbReference>
<dbReference type="SMART" id="SM00147">
    <property type="entry name" value="RasGEF"/>
    <property type="match status" value="1"/>
</dbReference>
<organism evidence="6 7">
    <name type="scientific">Fistulina hepatica ATCC 64428</name>
    <dbReference type="NCBI Taxonomy" id="1128425"/>
    <lineage>
        <taxon>Eukaryota</taxon>
        <taxon>Fungi</taxon>
        <taxon>Dikarya</taxon>
        <taxon>Basidiomycota</taxon>
        <taxon>Agaricomycotina</taxon>
        <taxon>Agaricomycetes</taxon>
        <taxon>Agaricomycetidae</taxon>
        <taxon>Agaricales</taxon>
        <taxon>Fistulinaceae</taxon>
        <taxon>Fistulina</taxon>
    </lineage>
</organism>
<dbReference type="InterPro" id="IPR023578">
    <property type="entry name" value="Ras_GEF_dom_sf"/>
</dbReference>
<dbReference type="InterPro" id="IPR036964">
    <property type="entry name" value="RASGEF_cat_dom_sf"/>
</dbReference>
<feature type="domain" description="Ras-GEF" evidence="4">
    <location>
        <begin position="185"/>
        <end position="422"/>
    </location>
</feature>
<name>A0A0D7A6E0_9AGAR</name>
<dbReference type="PANTHER" id="PTHR23113:SF368">
    <property type="entry name" value="CELL DIVISION CONTROL PROTEIN 25"/>
    <property type="match status" value="1"/>
</dbReference>
<accession>A0A0D7A6E0</accession>
<dbReference type="Gene3D" id="1.20.870.10">
    <property type="entry name" value="Son of sevenless (SoS) protein Chain: S domain 1"/>
    <property type="match status" value="1"/>
</dbReference>
<dbReference type="Pfam" id="PF00617">
    <property type="entry name" value="RasGEF"/>
    <property type="match status" value="1"/>
</dbReference>
<feature type="region of interest" description="Disordered" evidence="3">
    <location>
        <begin position="1"/>
        <end position="20"/>
    </location>
</feature>
<dbReference type="PROSITE" id="PS50009">
    <property type="entry name" value="RASGEF_CAT"/>
    <property type="match status" value="1"/>
</dbReference>
<dbReference type="OrthoDB" id="546434at2759"/>
<dbReference type="InterPro" id="IPR001895">
    <property type="entry name" value="RASGEF_cat_dom"/>
</dbReference>
<sequence>MPVDLSRGKPPSSTTVIDPADGSIKGGTIQALVERLTTHEVPDQTFIKAFMMTFKSFTTVDELFDHLVARFGIKPPPGLAADEFEKWTNLKQKIVQMRVLNTLKSMVTDDDVLDKEDTPILFRMKQFLGREEVAAIPASKHLRILLDRALQSGESGVKMVNKPLGPPPTPVLPKSNKKPKLIDIDALEMARQLTLIESQLFQKIRPMECLQRAREQKQKSESSDNITAVIQTSNRIANWVAEQVLSKEDSRRRASTVKHFIMIADRCRSMNNFSSMIAITSGLNTPPIRRLKRTWEQVPQRYVAMFSTCEQTIDSNKNFTKYRQLMAGVEPPCVPFIGVFLSTLQFIQDGNPDELPGGLVNFRKRQKASEVIMDIKRWQQLSFNFHPILAISTFIEDSLAQFLDERALSDHFWMLSLEREPKEREDEKMARLLQESGFL</sequence>
<evidence type="ECO:0000313" key="6">
    <source>
        <dbReference type="EMBL" id="KIY46592.1"/>
    </source>
</evidence>
<dbReference type="InterPro" id="IPR000651">
    <property type="entry name" value="Ras-like_Gua-exchang_fac_N"/>
</dbReference>
<evidence type="ECO:0000256" key="3">
    <source>
        <dbReference type="SAM" id="MobiDB-lite"/>
    </source>
</evidence>
<proteinExistence type="predicted"/>
<dbReference type="Gene3D" id="1.10.840.10">
    <property type="entry name" value="Ras guanine-nucleotide exchange factors catalytic domain"/>
    <property type="match status" value="1"/>
</dbReference>
<dbReference type="GO" id="GO:0005085">
    <property type="term" value="F:guanyl-nucleotide exchange factor activity"/>
    <property type="evidence" value="ECO:0007669"/>
    <property type="project" value="UniProtKB-KW"/>
</dbReference>
<keyword evidence="7" id="KW-1185">Reference proteome</keyword>
<gene>
    <name evidence="6" type="ORF">FISHEDRAFT_66420</name>
</gene>
<protein>
    <submittedName>
        <fullName evidence="6">Ras GEF</fullName>
    </submittedName>
</protein>
<dbReference type="AlphaFoldDB" id="A0A0D7A6E0"/>
<evidence type="ECO:0000259" key="4">
    <source>
        <dbReference type="PROSITE" id="PS50009"/>
    </source>
</evidence>
<evidence type="ECO:0000256" key="2">
    <source>
        <dbReference type="PROSITE-ProRule" id="PRU00168"/>
    </source>
</evidence>
<dbReference type="GO" id="GO:0005886">
    <property type="term" value="C:plasma membrane"/>
    <property type="evidence" value="ECO:0007669"/>
    <property type="project" value="TreeGrafter"/>
</dbReference>
<keyword evidence="1 2" id="KW-0344">Guanine-nucleotide releasing factor</keyword>
<dbReference type="CDD" id="cd06224">
    <property type="entry name" value="REM"/>
    <property type="match status" value="1"/>
</dbReference>
<dbReference type="Pfam" id="PF00618">
    <property type="entry name" value="RasGEF_N"/>
    <property type="match status" value="1"/>
</dbReference>
<dbReference type="PROSITE" id="PS50212">
    <property type="entry name" value="RASGEF_NTER"/>
    <property type="match status" value="1"/>
</dbReference>
<dbReference type="PANTHER" id="PTHR23113">
    <property type="entry name" value="GUANINE NUCLEOTIDE EXCHANGE FACTOR"/>
    <property type="match status" value="1"/>
</dbReference>
<evidence type="ECO:0000259" key="5">
    <source>
        <dbReference type="PROSITE" id="PS50212"/>
    </source>
</evidence>
<dbReference type="CDD" id="cd00155">
    <property type="entry name" value="RasGEF"/>
    <property type="match status" value="1"/>
</dbReference>
<dbReference type="Proteomes" id="UP000054144">
    <property type="component" value="Unassembled WGS sequence"/>
</dbReference>
<dbReference type="SUPFAM" id="SSF48366">
    <property type="entry name" value="Ras GEF"/>
    <property type="match status" value="1"/>
</dbReference>
<dbReference type="EMBL" id="KN882027">
    <property type="protein sequence ID" value="KIY46592.1"/>
    <property type="molecule type" value="Genomic_DNA"/>
</dbReference>
<evidence type="ECO:0000256" key="1">
    <source>
        <dbReference type="ARBA" id="ARBA00022658"/>
    </source>
</evidence>